<keyword evidence="2" id="KW-0732">Signal</keyword>
<dbReference type="SMART" id="SM00179">
    <property type="entry name" value="EGF_CA"/>
    <property type="match status" value="19"/>
</dbReference>
<dbReference type="PROSITE" id="PS01187">
    <property type="entry name" value="EGF_CA"/>
    <property type="match status" value="11"/>
</dbReference>
<keyword evidence="9" id="KW-1185">Reference proteome</keyword>
<feature type="domain" description="EGF-like" evidence="7">
    <location>
        <begin position="1619"/>
        <end position="1660"/>
    </location>
</feature>
<evidence type="ECO:0000313" key="8">
    <source>
        <dbReference type="EMBL" id="OXA52549.1"/>
    </source>
</evidence>
<feature type="domain" description="EGF-like" evidence="7">
    <location>
        <begin position="2942"/>
        <end position="2983"/>
    </location>
</feature>
<dbReference type="InterPro" id="IPR000742">
    <property type="entry name" value="EGF"/>
</dbReference>
<dbReference type="Gene3D" id="2.10.25.10">
    <property type="entry name" value="Laminin"/>
    <property type="match status" value="17"/>
</dbReference>
<dbReference type="InterPro" id="IPR006150">
    <property type="entry name" value="Cys_repeat_1"/>
</dbReference>
<name>A0A226E529_FOLCA</name>
<dbReference type="InterPro" id="IPR018097">
    <property type="entry name" value="EGF_Ca-bd_CS"/>
</dbReference>
<feature type="domain" description="EGF-like" evidence="7">
    <location>
        <begin position="773"/>
        <end position="811"/>
    </location>
</feature>
<protein>
    <submittedName>
        <fullName evidence="8">Fibrillin-2</fullName>
    </submittedName>
</protein>
<feature type="domain" description="EGF-like" evidence="7">
    <location>
        <begin position="105"/>
        <end position="142"/>
    </location>
</feature>
<feature type="domain" description="EGF-like" evidence="7">
    <location>
        <begin position="146"/>
        <end position="187"/>
    </location>
</feature>
<feature type="domain" description="EGF-like" evidence="7">
    <location>
        <begin position="64"/>
        <end position="104"/>
    </location>
</feature>
<evidence type="ECO:0000259" key="7">
    <source>
        <dbReference type="PROSITE" id="PS50026"/>
    </source>
</evidence>
<dbReference type="InterPro" id="IPR000152">
    <property type="entry name" value="EGF-type_Asp/Asn_hydroxyl_site"/>
</dbReference>
<dbReference type="Proteomes" id="UP000198287">
    <property type="component" value="Unassembled WGS sequence"/>
</dbReference>
<feature type="domain" description="EGF-like" evidence="7">
    <location>
        <begin position="1023"/>
        <end position="1060"/>
    </location>
</feature>
<dbReference type="FunFam" id="2.10.25.10:FF:000038">
    <property type="entry name" value="Fibrillin 2"/>
    <property type="match status" value="9"/>
</dbReference>
<dbReference type="PANTHER" id="PTHR22963">
    <property type="entry name" value="ENDOGLIN-RELATED"/>
    <property type="match status" value="1"/>
</dbReference>
<evidence type="ECO:0000256" key="4">
    <source>
        <dbReference type="ARBA" id="ARBA00023157"/>
    </source>
</evidence>
<feature type="domain" description="EGF-like" evidence="7">
    <location>
        <begin position="2585"/>
        <end position="2623"/>
    </location>
</feature>
<dbReference type="InterPro" id="IPR009030">
    <property type="entry name" value="Growth_fac_rcpt_cys_sf"/>
</dbReference>
<dbReference type="EMBL" id="LNIX01000006">
    <property type="protein sequence ID" value="OXA52549.1"/>
    <property type="molecule type" value="Genomic_DNA"/>
</dbReference>
<feature type="domain" description="EGF-like" evidence="7">
    <location>
        <begin position="2084"/>
        <end position="2124"/>
    </location>
</feature>
<feature type="domain" description="EGF-like" evidence="7">
    <location>
        <begin position="1222"/>
        <end position="1269"/>
    </location>
</feature>
<dbReference type="SMART" id="SM00289">
    <property type="entry name" value="WR1"/>
    <property type="match status" value="14"/>
</dbReference>
<evidence type="ECO:0000313" key="9">
    <source>
        <dbReference type="Proteomes" id="UP000198287"/>
    </source>
</evidence>
<dbReference type="OMA" id="QTKNELC"/>
<dbReference type="InterPro" id="IPR003645">
    <property type="entry name" value="Fol_N"/>
</dbReference>
<dbReference type="SUPFAM" id="SSF57196">
    <property type="entry name" value="EGF/Laminin"/>
    <property type="match status" value="10"/>
</dbReference>
<keyword evidence="4" id="KW-1015">Disulfide bond</keyword>
<sequence length="4141" mass="440714">MDNFNRKGCGDAAGMGKNLNIDECAIPEFRSRCVENSECCNLPAHFICKCLPGYEGDGEEKCTDVNECADPHACGENALCHNTAGNYSCSCSPGFEGNPYDKCVDINECNQRNACAEGSRCINLKGSHQCECPKGYRGNGFDSCVDINECAENPKACGPGAICTNLPGTYQCTCSEGTTGQPNQGCSDLDECAVLENPCVTSDTMSNPIKLTSLFSPLEPMNSNSVVPSSSSEIVELDNEDIEEVIPPKRRLIFKDGKNKVKYVFPDGVKAVVLASGKKIELTELIVSESPDNSQEDENWLPPKGAMLAVFYAIKSHLEYNGKDSAMDSTPQFLKLMKSLPISGTSTLMTKGKKATPIKINGNEVFIKWKDGTVWFNEQTARTKTKWYGARKKCKTTSCWTYASDVVNAVCVKHLIRPRELLLIWDKLNETTTIAMFHPNFKVSTSTDKWVNSYLSASNVGKREVWLTKYSASREEYEFTILKSWQSVNSTQTYHNYSIALGILVLLHNMKVNGESHKIKYCTRLIHFHEADWGKVLKILNLNGVSFRIGEKDESIDHKKCPLLPPGKKFSPTQPHTYQGWDKKGGYYDGLSLSKRKSFKGNGSKDHRRVKTTMRGVKDEDIVNVYQLPAETPFEFDDDDEEEDLNEEEDEDLNDEEDEDLNEEEDEDLNDEEDEDLNDEEDEEEDMWSEKKRRAKHAECIGTHAICENTAPGYNCLCPQGYAAKPDPKIACEQTDVTTLCKSNYDCVNNAECIEGQCFCVDGFKAKKSECVDVNECESPENPCGPNSVCINTPGRFRCDCDFGFIGAPPSRPCKAPCEGVQCGQHAFCRPDGPEAYCVCEDGWSFDPNNITAGCLDINECDVSHGPSGMCGTIATCTNLEGGFSCSCPHGFTGNSQVACIDINECNNPKGTACGEGATCINSPGSFECACPDGTVPDPDPRTKCIEVIKCNKDDDCPGNAFCDSDDKKCLCPEPNIGKDCRHPCEEILCSKNAECMLINGESRCLCRPGYTGAANNVGGCEDINECSESSPCGTGAICKNLPGSFSCECPGGSQPINATVQNPFQTGCKSIVAHECDARQPCPSGEQCVASGSGQNVCICLLGFARDQSSGKCRDIDECLETTDKLPCGLNAVCKNLPGSYACNCPSGYNGNPFLICEECTSEECKCQPPYKVVNGSCVFGNCSLTSPCPEGANCITVTGGLSYCACPAGSATNPDGSCTDINECAGPNRPCSIGAECHNKIVHVDGVPFECICPDGTNGDPYNGACSPSQVRCAGDSQCRTNEKCIQPGECICPPPFFTDSADNNKCKSPCERMSCGVYAKCIPNDVPICVCEAGFEGDPNIGCIDTNECGKFPSPCGANSTCVNTIGGYECKTDRNICRASGDCPASLICKSGTCSDPCLAGNGFLPCGENAVCEAEDHAAWCRCLPGYVKGANDACISVCLGVQCGTNAYCAPSSEGVTCKCQEGTTGNPFPGGQCNPEVCATTHACQEPMVCISGRCKEKCGDSLCGIGAKCDRNSNQCVCPEFFVGNPKYKCVAPAVPPTCQPNCGTNAHCEYQASGAVCVCNAGTIGNPYETCGAEERSCNAASCGPHAVCRDSGCVCETGYQGNQHTGCVDINECDQSTGGARPCGANAICINLPGSYRCFCGEGYEGNPFEGCTKPPVDLVDCSKTQCKCTTDQNCPTGFSCQNRICKDLCSTVTCGLNSVCVSGKCECAPGYVSSDQGCKPQSCRNDGDCTSQDICFTAAYGLRKCVDGCSRIQCGPNALCITENHKPVCICQQNYVGNPSNLQTGCTVVGETLDACKADKDCSDQQICRPDLNGIKNCVSPCLSFSCPLENEFCVTKNRKPQCQCLDNYIRNPETSLCELPAFPNCNTDKDCAGHEVCKPDGLGVLRCTSVCAPVNCPSCNFISCSLNAECVAVDHTGVCQCLPGHTGNPKDRVGCVKISRDQCQSDVQCNENEVCLQKDGQFSCVPVCNTVQCGPGAVCVSNNHAAVCKCPSGKFTGDPNDMSKGCIEVPCVYNDDCPPTQLCDRLAHKCMDICAEDTCGTSAVCIADNHSYQCICPSGFKPDPHPDIGCTSEGTCENHPCHPSAICDNTAQGVVCKCAPGTTGDAYRSGCVATGSNTCASDETCPPATICESGVCKSVCQNACGANSVCSVENRKAKCSCVPGFEQGPGGCVRQSKNCTSDAQCDGSLCIRDQCKIICRNPNDCADGERCVSSMCMLPCIGHLQCPGGQACAGGFCVSGCRTSGDCLREEACVHHQCLNACEVEGACGANSLCRAVSHSPLCHCPEGFQGNPTPLEGCVRKPSYCSSTQDCSDGQLCLGGLCVVSCTNTADCARGERCQNNVCVKVCYTDSNCQAGEVCVEGACHPGCRSDSDCKAAEVCISNKCRCGNGFDHGPTGCRDINECDNKPCHPSASCLNTPGSYKCICPAGLIGEPYEQGCRDGQECQTSEQCPENMACLALPDGKRKCSDPCVDILPKCGPRAKCQVSSHIASCVCEDGELGDPFNKDTGCYVVECTNSDDCSPDRQCDQGLNRCVDPCLSIGCGKGACQVHNHAASCICSQGFEFRGNLCVDVDECAASPCHPSAVCKNTVGSFSCSCPAGTVRDQLGCKKAGECFTDVECPDSAFCKNGKCVDVCEGSCGKNAQCSSENHQYTCSCPEHTQGDPARECVSLECVDGGNDCPSNKACFGNKCIDICALGNICGKFTNCSVVNGRPICTCLPGHLGDPRLGCVPVTPCSESSLCPPSSKCSNGICRPICNSKRDCIADQLCIEGVCQAACKANTDCASFQKCLNGICQELPRCQKDDDCPIDEMCRENKFGQLECQHVCSSWALCGRNAECSAHEHQPKCECKPGFFGNAHDDRLGCQPIECNKNDDCSKDKVCSEHKCQVACRVSNPCVEFAVCISENHQSQCQCQPGFTGNPAEKCTSIDFCSQKPCGPNAVCDNTRGSFKCFCSIGTVGDAYTSQGCLPVPECKTNADCPEATRCVRRSGSLKCTSVCEDVKCGPNAECRARGTEGVCLCRDEYQGNPKDLIQGCRPKPKACKSNADCGSNTFCDGQICKPPCAADTDCNASEVCVRSQCLNACDAPGACGLNAACTPTLHRKVCNCPPGFTGNAEVECVRIAVPCQNKHECAAGYNCIEGLCLLECREDGACAMNERCLEGKCLLTCRVDNDCFLSHICLNNMCVQGCRTSDDCSGGESCIGQKCADPCKSQGCGANSVCNVVNHQPQCSCPGSTIPNPTPLVGCVREPKVCTGNRDCAEGYFCESGSCLPICSTNGNCFSNEICDKGLCKPVCRVDGDCRNGEVCDGLSCIPGCRSDDACLDSQVCSSNKCVDPCASPIACGLNTQCAVKGHEITCRCLPGLVGDSRVGCKVPEVPCDSGTSCAKPMVCIEKMCRKACRADANCLADERCIGGVCKPLCSDDEQCGPGYICQQRVCLAGCRSDSQCAEGFSCINRQCKDPCKNILCGQCATCQVVNHAASCSCPAGTIGDALISCVKPPQRCTAEGKCPRGSKCDGGYCSVTCTSNGNCACGQTCTSGVCRSQCSDDAGCPQGQLCQRGQCVAGCRQSSDCAPDSACSEGECIDPCQHPKSPCGKSAICKLDNKRQVICLCPNGYFGEPSKECVQLECGKDSDCSAVQVCHEGVCVNPCIRNGACGVNAVCRVANRRAVCSCPIGHTGNPLDRCNKDVDECLENPCGQNAQCIDTPNGYKCTCARGCSGDPTRGCVCKIPSACSDVRCGTNAICLVDSSGVGRCSCPSNHPLGNPLTECKIDRIDDCRTLGCGKGALCVNITGQYTCQCPVGTSGNPAVFCVQEIQCTSNQECPNEQACVRTACIDPCKIRGVCGENAVCRVLSHKPWCSCPQCHLGKPTEQCRPDPRCHTEGRPMYPNRQCSSSEDCPKNLACNEAIGMCENPCQWTIGTQSLCTPSHKCEVFEHRATCVCKMGLVINENMELVCPLLNVEGCRSNYDCPDNLACIGTQCQSPCSQRHCDNGKVCKVVNHEAACYCETKECTAVVSICLKDAGCPDHLKCVNYVCVDPCITENCPAGCFARNHNATCKFCPEGYAPDGTRGCKGNPKVECFKLLLTTNSNCSIQEQFALGRRVTVMVHLNEPRVHHPNNPPNY</sequence>
<feature type="domain" description="EGF-like" evidence="7">
    <location>
        <begin position="3790"/>
        <end position="3829"/>
    </location>
</feature>
<keyword evidence="1 5" id="KW-0245">EGF-like domain</keyword>
<evidence type="ECO:0000256" key="1">
    <source>
        <dbReference type="ARBA" id="ARBA00022536"/>
    </source>
</evidence>
<dbReference type="PROSITE" id="PS01186">
    <property type="entry name" value="EGF_2"/>
    <property type="match status" value="6"/>
</dbReference>
<feature type="domain" description="EGF-like" evidence="7">
    <location>
        <begin position="857"/>
        <end position="897"/>
    </location>
</feature>
<dbReference type="SMART" id="SM00181">
    <property type="entry name" value="EGF"/>
    <property type="match status" value="56"/>
</dbReference>
<feature type="domain" description="EGF-like" evidence="7">
    <location>
        <begin position="1073"/>
        <end position="1111"/>
    </location>
</feature>
<dbReference type="OrthoDB" id="4405280at2759"/>
<comment type="caution">
    <text evidence="8">The sequence shown here is derived from an EMBL/GenBank/DDBJ whole genome shotgun (WGS) entry which is preliminary data.</text>
</comment>
<dbReference type="InterPro" id="IPR049883">
    <property type="entry name" value="NOTCH1_EGF-like"/>
</dbReference>
<dbReference type="FunFam" id="2.10.25.10:FF:000139">
    <property type="entry name" value="Fibulin-1"/>
    <property type="match status" value="1"/>
</dbReference>
<feature type="domain" description="EGF-like" evidence="7">
    <location>
        <begin position="3600"/>
        <end position="3641"/>
    </location>
</feature>
<dbReference type="GO" id="GO:0005509">
    <property type="term" value="F:calcium ion binding"/>
    <property type="evidence" value="ECO:0007669"/>
    <property type="project" value="InterPro"/>
</dbReference>
<dbReference type="SUPFAM" id="SSF57184">
    <property type="entry name" value="Growth factor receptor domain"/>
    <property type="match status" value="2"/>
</dbReference>
<evidence type="ECO:0000256" key="5">
    <source>
        <dbReference type="PROSITE-ProRule" id="PRU00076"/>
    </source>
</evidence>
<dbReference type="PROSITE" id="PS00010">
    <property type="entry name" value="ASX_HYDROXYL"/>
    <property type="match status" value="14"/>
</dbReference>
<organism evidence="8 9">
    <name type="scientific">Folsomia candida</name>
    <name type="common">Springtail</name>
    <dbReference type="NCBI Taxonomy" id="158441"/>
    <lineage>
        <taxon>Eukaryota</taxon>
        <taxon>Metazoa</taxon>
        <taxon>Ecdysozoa</taxon>
        <taxon>Arthropoda</taxon>
        <taxon>Hexapoda</taxon>
        <taxon>Collembola</taxon>
        <taxon>Entomobryomorpha</taxon>
        <taxon>Isotomoidea</taxon>
        <taxon>Isotomidae</taxon>
        <taxon>Proisotominae</taxon>
        <taxon>Folsomia</taxon>
    </lineage>
</organism>
<evidence type="ECO:0000256" key="2">
    <source>
        <dbReference type="ARBA" id="ARBA00022729"/>
    </source>
</evidence>
<feature type="region of interest" description="Disordered" evidence="6">
    <location>
        <begin position="622"/>
        <end position="689"/>
    </location>
</feature>
<keyword evidence="3" id="KW-0677">Repeat</keyword>
<feature type="domain" description="EGF-like" evidence="7">
    <location>
        <begin position="902"/>
        <end position="946"/>
    </location>
</feature>
<feature type="domain" description="EGF-like" evidence="7">
    <location>
        <begin position="20"/>
        <end position="63"/>
    </location>
</feature>
<dbReference type="PROSITE" id="PS50026">
    <property type="entry name" value="EGF_3"/>
    <property type="match status" value="19"/>
</dbReference>
<feature type="domain" description="EGF-like" evidence="7">
    <location>
        <begin position="2413"/>
        <end position="2446"/>
    </location>
</feature>
<comment type="caution">
    <text evidence="5">Lacks conserved residue(s) required for the propagation of feature annotation.</text>
</comment>
<dbReference type="SMART" id="SM00286">
    <property type="entry name" value="PTI"/>
    <property type="match status" value="23"/>
</dbReference>
<dbReference type="InterPro" id="IPR001881">
    <property type="entry name" value="EGF-like_Ca-bd_dom"/>
</dbReference>
<dbReference type="Pfam" id="PF07645">
    <property type="entry name" value="EGF_CA"/>
    <property type="match status" value="14"/>
</dbReference>
<feature type="compositionally biased region" description="Acidic residues" evidence="6">
    <location>
        <begin position="634"/>
        <end position="687"/>
    </location>
</feature>
<reference evidence="8 9" key="1">
    <citation type="submission" date="2015-12" db="EMBL/GenBank/DDBJ databases">
        <title>The genome of Folsomia candida.</title>
        <authorList>
            <person name="Faddeeva A."/>
            <person name="Derks M.F."/>
            <person name="Anvar Y."/>
            <person name="Smit S."/>
            <person name="Van Straalen N."/>
            <person name="Roelofs D."/>
        </authorList>
    </citation>
    <scope>NUCLEOTIDE SEQUENCE [LARGE SCALE GENOMIC DNA]</scope>
    <source>
        <strain evidence="8 9">VU population</strain>
        <tissue evidence="8">Whole body</tissue>
    </source>
</reference>
<gene>
    <name evidence="8" type="ORF">Fcan01_12745</name>
</gene>
<dbReference type="PROSITE" id="PS00022">
    <property type="entry name" value="EGF_1"/>
    <property type="match status" value="1"/>
</dbReference>
<dbReference type="STRING" id="158441.A0A226E529"/>
<evidence type="ECO:0000256" key="3">
    <source>
        <dbReference type="ARBA" id="ARBA00022737"/>
    </source>
</evidence>
<dbReference type="CDD" id="cd00054">
    <property type="entry name" value="EGF_CA"/>
    <property type="match status" value="12"/>
</dbReference>
<feature type="domain" description="EGF-like" evidence="7">
    <location>
        <begin position="1116"/>
        <end position="1159"/>
    </location>
</feature>
<dbReference type="PANTHER" id="PTHR22963:SF39">
    <property type="entry name" value="DUMPY"/>
    <property type="match status" value="1"/>
</dbReference>
<evidence type="ECO:0000256" key="6">
    <source>
        <dbReference type="SAM" id="MobiDB-lite"/>
    </source>
</evidence>
<feature type="domain" description="EGF-like" evidence="7">
    <location>
        <begin position="3704"/>
        <end position="3743"/>
    </location>
</feature>
<accession>A0A226E529</accession>
<dbReference type="SMART" id="SM00274">
    <property type="entry name" value="FOLN"/>
    <property type="match status" value="17"/>
</dbReference>
<proteinExistence type="predicted"/>
<dbReference type="Gene3D" id="2.90.20.10">
    <property type="entry name" value="Plasmodium vivax P25 domain"/>
    <property type="match status" value="2"/>
</dbReference>